<name>A0A4R2IBL9_9GAMM</name>
<dbReference type="OrthoDB" id="5956665at2"/>
<evidence type="ECO:0000313" key="4">
    <source>
        <dbReference type="Proteomes" id="UP000294862"/>
    </source>
</evidence>
<feature type="region of interest" description="Disordered" evidence="1">
    <location>
        <begin position="124"/>
        <end position="155"/>
    </location>
</feature>
<feature type="chain" id="PRO_5020395649" evidence="2">
    <location>
        <begin position="20"/>
        <end position="356"/>
    </location>
</feature>
<keyword evidence="2" id="KW-0732">Signal</keyword>
<dbReference type="EMBL" id="SLWQ01000002">
    <property type="protein sequence ID" value="TCO41911.1"/>
    <property type="molecule type" value="Genomic_DNA"/>
</dbReference>
<feature type="signal peptide" evidence="2">
    <location>
        <begin position="1"/>
        <end position="19"/>
    </location>
</feature>
<proteinExistence type="predicted"/>
<gene>
    <name evidence="3" type="ORF">EV148_102265</name>
</gene>
<evidence type="ECO:0000256" key="2">
    <source>
        <dbReference type="SAM" id="SignalP"/>
    </source>
</evidence>
<comment type="caution">
    <text evidence="3">The sequence shown here is derived from an EMBL/GenBank/DDBJ whole genome shotgun (WGS) entry which is preliminary data.</text>
</comment>
<organism evidence="3 4">
    <name type="scientific">Dokdonella fugitiva</name>
    <dbReference type="NCBI Taxonomy" id="328517"/>
    <lineage>
        <taxon>Bacteria</taxon>
        <taxon>Pseudomonadati</taxon>
        <taxon>Pseudomonadota</taxon>
        <taxon>Gammaproteobacteria</taxon>
        <taxon>Lysobacterales</taxon>
        <taxon>Rhodanobacteraceae</taxon>
        <taxon>Dokdonella</taxon>
    </lineage>
</organism>
<evidence type="ECO:0000256" key="1">
    <source>
        <dbReference type="SAM" id="MobiDB-lite"/>
    </source>
</evidence>
<evidence type="ECO:0000313" key="3">
    <source>
        <dbReference type="EMBL" id="TCO41911.1"/>
    </source>
</evidence>
<dbReference type="Proteomes" id="UP000294862">
    <property type="component" value="Unassembled WGS sequence"/>
</dbReference>
<feature type="compositionally biased region" description="Polar residues" evidence="1">
    <location>
        <begin position="139"/>
        <end position="155"/>
    </location>
</feature>
<reference evidence="3 4" key="1">
    <citation type="journal article" date="2015" name="Stand. Genomic Sci.">
        <title>Genomic Encyclopedia of Bacterial and Archaeal Type Strains, Phase III: the genomes of soil and plant-associated and newly described type strains.</title>
        <authorList>
            <person name="Whitman W.B."/>
            <person name="Woyke T."/>
            <person name="Klenk H.P."/>
            <person name="Zhou Y."/>
            <person name="Lilburn T.G."/>
            <person name="Beck B.J."/>
            <person name="De Vos P."/>
            <person name="Vandamme P."/>
            <person name="Eisen J.A."/>
            <person name="Garrity G."/>
            <person name="Hugenholtz P."/>
            <person name="Kyrpides N.C."/>
        </authorList>
    </citation>
    <scope>NUCLEOTIDE SEQUENCE [LARGE SCALE GENOMIC DNA]</scope>
    <source>
        <strain evidence="3 4">A3</strain>
    </source>
</reference>
<accession>A0A4R2IBL9</accession>
<keyword evidence="4" id="KW-1185">Reference proteome</keyword>
<sequence>MLRIALASVALCAASGAGAIGVRVEPATSGGTLHPRIGIIGKAPTNCKPSVDHVTIDGQDIGIVLHSPKVGCWTGSGSGYVLHVDPAEVGATMTPGTVYRVSVFSDAGDAPGLVTFRLLDATLDPPATPDAPQPENGFWWSQDSAETGPASRSTGMSLEAQGGQLAVGLFGFGDAGNPTWYFGSARRQGRTAVVPLLELRNGDPLFSPTGSRPSAVDGLRLELEFLSPARARAWLVRSDDRRDIAVRAFTFARSNFSNIDARVDWDGRWVLVGDDAGALREFEFATPTRQDADTLRFFDASGATLECRASGSGVPRACTLSGGASPIAEFDQVGLDRLDGRGTNGERVRLMRVSRP</sequence>
<protein>
    <submittedName>
        <fullName evidence="3">Uncharacterized protein</fullName>
    </submittedName>
</protein>
<dbReference type="AlphaFoldDB" id="A0A4R2IBL9"/>
<dbReference type="RefSeq" id="WP_131994728.1">
    <property type="nucleotide sequence ID" value="NZ_SLWQ01000002.1"/>
</dbReference>